<gene>
    <name evidence="2" type="ORF">GCM10008967_10060</name>
</gene>
<evidence type="ECO:0000256" key="1">
    <source>
        <dbReference type="SAM" id="SignalP"/>
    </source>
</evidence>
<dbReference type="EMBL" id="BAAADJ010000010">
    <property type="protein sequence ID" value="GAA0321545.1"/>
    <property type="molecule type" value="Genomic_DNA"/>
</dbReference>
<comment type="caution">
    <text evidence="2">The sequence shown here is derived from an EMBL/GenBank/DDBJ whole genome shotgun (WGS) entry which is preliminary data.</text>
</comment>
<protein>
    <submittedName>
        <fullName evidence="2">Uncharacterized protein</fullName>
    </submittedName>
</protein>
<keyword evidence="3" id="KW-1185">Reference proteome</keyword>
<accession>A0ABN0VZZ4</accession>
<reference evidence="2 3" key="1">
    <citation type="journal article" date="2019" name="Int. J. Syst. Evol. Microbiol.">
        <title>The Global Catalogue of Microorganisms (GCM) 10K type strain sequencing project: providing services to taxonomists for standard genome sequencing and annotation.</title>
        <authorList>
            <consortium name="The Broad Institute Genomics Platform"/>
            <consortium name="The Broad Institute Genome Sequencing Center for Infectious Disease"/>
            <person name="Wu L."/>
            <person name="Ma J."/>
        </authorList>
    </citation>
    <scope>NUCLEOTIDE SEQUENCE [LARGE SCALE GENOMIC DNA]</scope>
    <source>
        <strain evidence="2 3">JCM 9731</strain>
    </source>
</reference>
<evidence type="ECO:0000313" key="3">
    <source>
        <dbReference type="Proteomes" id="UP001500782"/>
    </source>
</evidence>
<proteinExistence type="predicted"/>
<feature type="signal peptide" evidence="1">
    <location>
        <begin position="1"/>
        <end position="22"/>
    </location>
</feature>
<organism evidence="2 3">
    <name type="scientific">Bacillus carboniphilus</name>
    <dbReference type="NCBI Taxonomy" id="86663"/>
    <lineage>
        <taxon>Bacteria</taxon>
        <taxon>Bacillati</taxon>
        <taxon>Bacillota</taxon>
        <taxon>Bacilli</taxon>
        <taxon>Bacillales</taxon>
        <taxon>Bacillaceae</taxon>
        <taxon>Bacillus</taxon>
    </lineage>
</organism>
<feature type="chain" id="PRO_5045393616" evidence="1">
    <location>
        <begin position="23"/>
        <end position="247"/>
    </location>
</feature>
<name>A0ABN0VZZ4_9BACI</name>
<evidence type="ECO:0000313" key="2">
    <source>
        <dbReference type="EMBL" id="GAA0321545.1"/>
    </source>
</evidence>
<sequence>MRGFCFLFVLLVSFCFSSTASAEDTLTLQSVIDVVETSPVENQVQLEIETPIQEVTKTVISESENITTKIVEPVKESKKWIDEKLPASVEIDTASEPLQLEVKINLTEPSSIPLNERNIREISEVVLPVEISLKEEEKKAPNLTTETTNNNERFGSFPFTEEQGDSDSLVLQSHPILAPSYNPVGHSVNMVDGQNINTLYGFISDEAHFSRAKQVLHVDRITFYFDQWLNAPPTQPPESSFFLQTFI</sequence>
<dbReference type="Proteomes" id="UP001500782">
    <property type="component" value="Unassembled WGS sequence"/>
</dbReference>
<keyword evidence="1" id="KW-0732">Signal</keyword>